<evidence type="ECO:0000256" key="1">
    <source>
        <dbReference type="SAM" id="Coils"/>
    </source>
</evidence>
<sequence length="270" mass="31589">SKKSYYNHFFPVHSSSSSSETSCNGLLCPPGSNCIAFTTNNNGNKTSDKRCTDFEGKVIRQETITIVDGKMCIKNVRMVNGIKEVERTCRNLRKTNGGTMENGDAIVPAFLDQDLLEDAIQNQERYTEWWNEKLDRNVDERIEALERKQEDRELLEETRRDLYERLSEARDEALDRQADALQEKLERQAEASEALLELRQEAKVAKLERDKEVMEKKAELYEQRMEREEEERQEKLDKTLDALALVTEARKYKLTDFTSFENYLHLFQQQ</sequence>
<comment type="caution">
    <text evidence="2">The sequence shown here is derived from an EMBL/GenBank/DDBJ whole genome shotgun (WGS) entry which is preliminary data.</text>
</comment>
<reference evidence="2 3" key="1">
    <citation type="journal article" date="2022" name="Allergy">
        <title>Genome assembly and annotation of Periplaneta americana reveal a comprehensive cockroach allergen profile.</title>
        <authorList>
            <person name="Wang L."/>
            <person name="Xiong Q."/>
            <person name="Saelim N."/>
            <person name="Wang L."/>
            <person name="Nong W."/>
            <person name="Wan A.T."/>
            <person name="Shi M."/>
            <person name="Liu X."/>
            <person name="Cao Q."/>
            <person name="Hui J.H.L."/>
            <person name="Sookrung N."/>
            <person name="Leung T.F."/>
            <person name="Tungtrongchitr A."/>
            <person name="Tsui S.K.W."/>
        </authorList>
    </citation>
    <scope>NUCLEOTIDE SEQUENCE [LARGE SCALE GENOMIC DNA]</scope>
    <source>
        <strain evidence="2">PWHHKU_190912</strain>
    </source>
</reference>
<accession>A0ABQ8SLS0</accession>
<evidence type="ECO:0000313" key="2">
    <source>
        <dbReference type="EMBL" id="KAJ4434779.1"/>
    </source>
</evidence>
<evidence type="ECO:0000313" key="3">
    <source>
        <dbReference type="Proteomes" id="UP001148838"/>
    </source>
</evidence>
<organism evidence="2 3">
    <name type="scientific">Periplaneta americana</name>
    <name type="common">American cockroach</name>
    <name type="synonym">Blatta americana</name>
    <dbReference type="NCBI Taxonomy" id="6978"/>
    <lineage>
        <taxon>Eukaryota</taxon>
        <taxon>Metazoa</taxon>
        <taxon>Ecdysozoa</taxon>
        <taxon>Arthropoda</taxon>
        <taxon>Hexapoda</taxon>
        <taxon>Insecta</taxon>
        <taxon>Pterygota</taxon>
        <taxon>Neoptera</taxon>
        <taxon>Polyneoptera</taxon>
        <taxon>Dictyoptera</taxon>
        <taxon>Blattodea</taxon>
        <taxon>Blattoidea</taxon>
        <taxon>Blattidae</taxon>
        <taxon>Blattinae</taxon>
        <taxon>Periplaneta</taxon>
    </lineage>
</organism>
<feature type="coiled-coil region" evidence="1">
    <location>
        <begin position="131"/>
        <end position="238"/>
    </location>
</feature>
<feature type="non-terminal residue" evidence="2">
    <location>
        <position position="1"/>
    </location>
</feature>
<protein>
    <submittedName>
        <fullName evidence="2">Uncharacterized protein</fullName>
    </submittedName>
</protein>
<dbReference type="Proteomes" id="UP001148838">
    <property type="component" value="Unassembled WGS sequence"/>
</dbReference>
<gene>
    <name evidence="2" type="ORF">ANN_23350</name>
</gene>
<dbReference type="EMBL" id="JAJSOF020000025">
    <property type="protein sequence ID" value="KAJ4434779.1"/>
    <property type="molecule type" value="Genomic_DNA"/>
</dbReference>
<keyword evidence="1" id="KW-0175">Coiled coil</keyword>
<name>A0ABQ8SLS0_PERAM</name>
<proteinExistence type="predicted"/>
<keyword evidence="3" id="KW-1185">Reference proteome</keyword>